<reference evidence="2 3" key="1">
    <citation type="journal article" date="2018" name="Nat. Biotechnol.">
        <title>A standardized bacterial taxonomy based on genome phylogeny substantially revises the tree of life.</title>
        <authorList>
            <person name="Parks D.H."/>
            <person name="Chuvochina M."/>
            <person name="Waite D.W."/>
            <person name="Rinke C."/>
            <person name="Skarshewski A."/>
            <person name="Chaumeil P.A."/>
            <person name="Hugenholtz P."/>
        </authorList>
    </citation>
    <scope>NUCLEOTIDE SEQUENCE [LARGE SCALE GENOMIC DNA]</scope>
    <source>
        <strain evidence="2">UBA8739</strain>
    </source>
</reference>
<sequence length="154" mass="16326">MTPDDRSLDLIRRSVLCWLATVSAESVPNVSPKEIFAHDGAETLLIAEIASPVSLRNLRGNPMACVSMIDIFTQKGCKITGPASILAPDTPGFDTAAAPLLALTGGAFPIRHVFAIRIDTCRPIIAPGYYMRPGTTEESQVAGAMAAYGVRPVT</sequence>
<evidence type="ECO:0000313" key="2">
    <source>
        <dbReference type="EMBL" id="HAE50545.1"/>
    </source>
</evidence>
<protein>
    <submittedName>
        <fullName evidence="2">Flavin-nucleotide-binding protein</fullName>
    </submittedName>
</protein>
<dbReference type="EMBL" id="DMAI01000393">
    <property type="protein sequence ID" value="HAE50545.1"/>
    <property type="molecule type" value="Genomic_DNA"/>
</dbReference>
<dbReference type="Pfam" id="PF01243">
    <property type="entry name" value="PNPOx_N"/>
    <property type="match status" value="1"/>
</dbReference>
<feature type="domain" description="Pyridoxamine 5'-phosphate oxidase N-terminal" evidence="1">
    <location>
        <begin position="8"/>
        <end position="121"/>
    </location>
</feature>
<gene>
    <name evidence="2" type="ORF">DCK97_24330</name>
</gene>
<evidence type="ECO:0000313" key="3">
    <source>
        <dbReference type="Proteomes" id="UP000257706"/>
    </source>
</evidence>
<dbReference type="Proteomes" id="UP000257706">
    <property type="component" value="Unassembled WGS sequence"/>
</dbReference>
<comment type="caution">
    <text evidence="2">The sequence shown here is derived from an EMBL/GenBank/DDBJ whole genome shotgun (WGS) entry which is preliminary data.</text>
</comment>
<dbReference type="InterPro" id="IPR011576">
    <property type="entry name" value="Pyridox_Oxase_N"/>
</dbReference>
<dbReference type="AlphaFoldDB" id="A0A3B9IRW8"/>
<accession>A0A3B9IRW8</accession>
<proteinExistence type="predicted"/>
<name>A0A3B9IRW8_9PROT</name>
<dbReference type="SUPFAM" id="SSF50475">
    <property type="entry name" value="FMN-binding split barrel"/>
    <property type="match status" value="1"/>
</dbReference>
<organism evidence="2 3">
    <name type="scientific">Tistrella mobilis</name>
    <dbReference type="NCBI Taxonomy" id="171437"/>
    <lineage>
        <taxon>Bacteria</taxon>
        <taxon>Pseudomonadati</taxon>
        <taxon>Pseudomonadota</taxon>
        <taxon>Alphaproteobacteria</taxon>
        <taxon>Geminicoccales</taxon>
        <taxon>Geminicoccaceae</taxon>
        <taxon>Tistrella</taxon>
    </lineage>
</organism>
<dbReference type="InterPro" id="IPR012349">
    <property type="entry name" value="Split_barrel_FMN-bd"/>
</dbReference>
<dbReference type="Gene3D" id="2.30.110.10">
    <property type="entry name" value="Electron Transport, Fmn-binding Protein, Chain A"/>
    <property type="match status" value="1"/>
</dbReference>
<evidence type="ECO:0000259" key="1">
    <source>
        <dbReference type="Pfam" id="PF01243"/>
    </source>
</evidence>